<accession>A0AAV9GN81</accession>
<evidence type="ECO:0000313" key="1">
    <source>
        <dbReference type="EMBL" id="KAK4449206.1"/>
    </source>
</evidence>
<keyword evidence="2" id="KW-1185">Reference proteome</keyword>
<sequence>MLTSIGRWLGSWVRSDPDAETQSGDEDTQSDITAADETLGNPYQPSIADVLVVKSMLTKGLQLPLELVESIVDQAEYWPHTTTEVNYAARDDNGLHTVGFSETADNSENELLLRSVPLGFHTWPAKSPSKGRWDLYRTSVPPNPSGEQYPADSFQSLMNYPTPLVTHPCRKIVFTIRSRDQGWGGSRGDHYTYRGSWTWFEAGLERWTKKPGDNSLEAEDQPSFVLEDLSTVHPQVVPENENTHKFNHPLLAVEDLKIQCNKTAMREILEHRVEWSYTDDEISESKLADIGRGKETGDGKFVRELQLGDIVTVWGKNRFPGWANYVESVKIEVYWVV</sequence>
<reference evidence="1" key="2">
    <citation type="submission" date="2023-05" db="EMBL/GenBank/DDBJ databases">
        <authorList>
            <consortium name="Lawrence Berkeley National Laboratory"/>
            <person name="Steindorff A."/>
            <person name="Hensen N."/>
            <person name="Bonometti L."/>
            <person name="Westerberg I."/>
            <person name="Brannstrom I.O."/>
            <person name="Guillou S."/>
            <person name="Cros-Aarteil S."/>
            <person name="Calhoun S."/>
            <person name="Haridas S."/>
            <person name="Kuo A."/>
            <person name="Mondo S."/>
            <person name="Pangilinan J."/>
            <person name="Riley R."/>
            <person name="Labutti K."/>
            <person name="Andreopoulos B."/>
            <person name="Lipzen A."/>
            <person name="Chen C."/>
            <person name="Yanf M."/>
            <person name="Daum C."/>
            <person name="Ng V."/>
            <person name="Clum A."/>
            <person name="Ohm R."/>
            <person name="Martin F."/>
            <person name="Silar P."/>
            <person name="Natvig D."/>
            <person name="Lalanne C."/>
            <person name="Gautier V."/>
            <person name="Ament-Velasquez S.L."/>
            <person name="Kruys A."/>
            <person name="Hutchinson M.I."/>
            <person name="Powell A.J."/>
            <person name="Barry K."/>
            <person name="Miller A.N."/>
            <person name="Grigoriev I.V."/>
            <person name="Debuchy R."/>
            <person name="Gladieux P."/>
            <person name="Thoren M.H."/>
            <person name="Johannesson H."/>
        </authorList>
    </citation>
    <scope>NUCLEOTIDE SEQUENCE</scope>
    <source>
        <strain evidence="1">PSN243</strain>
    </source>
</reference>
<proteinExistence type="predicted"/>
<dbReference type="EMBL" id="MU865938">
    <property type="protein sequence ID" value="KAK4449206.1"/>
    <property type="molecule type" value="Genomic_DNA"/>
</dbReference>
<dbReference type="AlphaFoldDB" id="A0AAV9GN81"/>
<name>A0AAV9GN81_9PEZI</name>
<organism evidence="1 2">
    <name type="scientific">Podospora aff. communis PSN243</name>
    <dbReference type="NCBI Taxonomy" id="3040156"/>
    <lineage>
        <taxon>Eukaryota</taxon>
        <taxon>Fungi</taxon>
        <taxon>Dikarya</taxon>
        <taxon>Ascomycota</taxon>
        <taxon>Pezizomycotina</taxon>
        <taxon>Sordariomycetes</taxon>
        <taxon>Sordariomycetidae</taxon>
        <taxon>Sordariales</taxon>
        <taxon>Podosporaceae</taxon>
        <taxon>Podospora</taxon>
    </lineage>
</organism>
<comment type="caution">
    <text evidence="1">The sequence shown here is derived from an EMBL/GenBank/DDBJ whole genome shotgun (WGS) entry which is preliminary data.</text>
</comment>
<evidence type="ECO:0000313" key="2">
    <source>
        <dbReference type="Proteomes" id="UP001321760"/>
    </source>
</evidence>
<gene>
    <name evidence="1" type="ORF">QBC34DRAFT_405280</name>
</gene>
<dbReference type="Proteomes" id="UP001321760">
    <property type="component" value="Unassembled WGS sequence"/>
</dbReference>
<protein>
    <submittedName>
        <fullName evidence="1">Uncharacterized protein</fullName>
    </submittedName>
</protein>
<reference evidence="1" key="1">
    <citation type="journal article" date="2023" name="Mol. Phylogenet. Evol.">
        <title>Genome-scale phylogeny and comparative genomics of the fungal order Sordariales.</title>
        <authorList>
            <person name="Hensen N."/>
            <person name="Bonometti L."/>
            <person name="Westerberg I."/>
            <person name="Brannstrom I.O."/>
            <person name="Guillou S."/>
            <person name="Cros-Aarteil S."/>
            <person name="Calhoun S."/>
            <person name="Haridas S."/>
            <person name="Kuo A."/>
            <person name="Mondo S."/>
            <person name="Pangilinan J."/>
            <person name="Riley R."/>
            <person name="LaButti K."/>
            <person name="Andreopoulos B."/>
            <person name="Lipzen A."/>
            <person name="Chen C."/>
            <person name="Yan M."/>
            <person name="Daum C."/>
            <person name="Ng V."/>
            <person name="Clum A."/>
            <person name="Steindorff A."/>
            <person name="Ohm R.A."/>
            <person name="Martin F."/>
            <person name="Silar P."/>
            <person name="Natvig D.O."/>
            <person name="Lalanne C."/>
            <person name="Gautier V."/>
            <person name="Ament-Velasquez S.L."/>
            <person name="Kruys A."/>
            <person name="Hutchinson M.I."/>
            <person name="Powell A.J."/>
            <person name="Barry K."/>
            <person name="Miller A.N."/>
            <person name="Grigoriev I.V."/>
            <person name="Debuchy R."/>
            <person name="Gladieux P."/>
            <person name="Hiltunen Thoren M."/>
            <person name="Johannesson H."/>
        </authorList>
    </citation>
    <scope>NUCLEOTIDE SEQUENCE</scope>
    <source>
        <strain evidence="1">PSN243</strain>
    </source>
</reference>